<sequence length="157" mass="17202">MKLTGIPLLFLMILGRCNPTTVSSGERTSTDALTIRTGSSFGMCVGYCVKDYVLNGTSLDLTMISRSKTQTSPKTCQKTISQESWDSLKALADLAAFSKQPERLGCPDCADGGAEYIELQVGDQKHRVTFEYGQTIPGFESLVNELRSQRKAFDECP</sequence>
<dbReference type="RefSeq" id="WP_046578434.1">
    <property type="nucleotide sequence ID" value="NZ_CP010429.1"/>
</dbReference>
<evidence type="ECO:0000313" key="1">
    <source>
        <dbReference type="EMBL" id="AKD58041.1"/>
    </source>
</evidence>
<gene>
    <name evidence="1" type="ORF">SD10_27195</name>
</gene>
<organism evidence="1 2">
    <name type="scientific">Spirosoma radiotolerans</name>
    <dbReference type="NCBI Taxonomy" id="1379870"/>
    <lineage>
        <taxon>Bacteria</taxon>
        <taxon>Pseudomonadati</taxon>
        <taxon>Bacteroidota</taxon>
        <taxon>Cytophagia</taxon>
        <taxon>Cytophagales</taxon>
        <taxon>Cytophagaceae</taxon>
        <taxon>Spirosoma</taxon>
    </lineage>
</organism>
<dbReference type="Proteomes" id="UP000033054">
    <property type="component" value="Chromosome"/>
</dbReference>
<accession>A0A0E3VAG5</accession>
<dbReference type="OrthoDB" id="5522116at2"/>
<reference evidence="1 2" key="1">
    <citation type="journal article" date="2014" name="Curr. Microbiol.">
        <title>Spirosoma radiotolerans sp. nov., a gamma-radiation-resistant bacterium isolated from gamma ray-irradiated soil.</title>
        <authorList>
            <person name="Lee J.J."/>
            <person name="Srinivasan S."/>
            <person name="Lim S."/>
            <person name="Joe M."/>
            <person name="Im S."/>
            <person name="Bae S.I."/>
            <person name="Park K.R."/>
            <person name="Han J.H."/>
            <person name="Park S.H."/>
            <person name="Joo B.M."/>
            <person name="Park S.J."/>
            <person name="Kim M.K."/>
        </authorList>
    </citation>
    <scope>NUCLEOTIDE SEQUENCE [LARGE SCALE GENOMIC DNA]</scope>
    <source>
        <strain evidence="1 2">DG5A</strain>
    </source>
</reference>
<dbReference type="STRING" id="1379870.SD10_27195"/>
<dbReference type="PATRIC" id="fig|1379870.5.peg.5863"/>
<dbReference type="HOGENOM" id="CLU_1710584_0_0_10"/>
<protein>
    <submittedName>
        <fullName evidence="1">Uncharacterized protein</fullName>
    </submittedName>
</protein>
<name>A0A0E3VAG5_9BACT</name>
<proteinExistence type="predicted"/>
<evidence type="ECO:0000313" key="2">
    <source>
        <dbReference type="Proteomes" id="UP000033054"/>
    </source>
</evidence>
<dbReference type="AlphaFoldDB" id="A0A0E3VAG5"/>
<dbReference type="KEGG" id="srd:SD10_27195"/>
<dbReference type="EMBL" id="CP010429">
    <property type="protein sequence ID" value="AKD58041.1"/>
    <property type="molecule type" value="Genomic_DNA"/>
</dbReference>
<keyword evidence="2" id="KW-1185">Reference proteome</keyword>